<evidence type="ECO:0000313" key="4">
    <source>
        <dbReference type="EMBL" id="LAB69196.1"/>
    </source>
</evidence>
<dbReference type="InterPro" id="IPR007245">
    <property type="entry name" value="PIG-T"/>
</dbReference>
<proteinExistence type="evidence at transcript level"/>
<dbReference type="EMBL" id="IACF01003584">
    <property type="protein sequence ID" value="LAB69196.1"/>
    <property type="molecule type" value="mRNA"/>
</dbReference>
<reference evidence="4" key="2">
    <citation type="journal article" date="2018" name="Biosci. Biotechnol. Biochem.">
        <title>Polysaccharide hydrolase of the hadal zone amphipods Hirondellea gigas.</title>
        <authorList>
            <person name="Kobayashi H."/>
            <person name="Nagahama T."/>
            <person name="Arai W."/>
            <person name="Sasagawa Y."/>
            <person name="Umeda M."/>
            <person name="Hayashi T."/>
            <person name="Nikaido I."/>
            <person name="Watanabe H."/>
            <person name="Oguri K."/>
            <person name="Kitazato H."/>
            <person name="Fujioka K."/>
            <person name="Kido Y."/>
            <person name="Takami H."/>
        </authorList>
    </citation>
    <scope>NUCLEOTIDE SEQUENCE</scope>
    <source>
        <tissue evidence="4">Whole body</tissue>
    </source>
</reference>
<feature type="chain" id="PRO_5036320798" evidence="3">
    <location>
        <begin position="22"/>
        <end position="725"/>
    </location>
</feature>
<dbReference type="EMBL" id="IACT01002726">
    <property type="protein sequence ID" value="LAC21990.1"/>
    <property type="molecule type" value="mRNA"/>
</dbReference>
<keyword evidence="2" id="KW-1133">Transmembrane helix</keyword>
<dbReference type="PANTHER" id="PTHR12959:SF11">
    <property type="entry name" value="GPI TRANSAMIDASE COMPONENT PIG-T"/>
    <property type="match status" value="1"/>
</dbReference>
<evidence type="ECO:0000256" key="2">
    <source>
        <dbReference type="SAM" id="Phobius"/>
    </source>
</evidence>
<protein>
    <submittedName>
        <fullName evidence="4">GPI transamidase component PIG-T-like</fullName>
    </submittedName>
</protein>
<evidence type="ECO:0000313" key="5">
    <source>
        <dbReference type="EMBL" id="LAC21990.1"/>
    </source>
</evidence>
<feature type="compositionally biased region" description="Basic and acidic residues" evidence="1">
    <location>
        <begin position="647"/>
        <end position="680"/>
    </location>
</feature>
<dbReference type="PANTHER" id="PTHR12959">
    <property type="entry name" value="GPI TRANSAMIDASE COMPONENT PIG-T-RELATED"/>
    <property type="match status" value="1"/>
</dbReference>
<keyword evidence="2" id="KW-0472">Membrane</keyword>
<dbReference type="Pfam" id="PF04113">
    <property type="entry name" value="Gpi16"/>
    <property type="match status" value="2"/>
</dbReference>
<dbReference type="GO" id="GO:0042765">
    <property type="term" value="C:GPI-anchor transamidase complex"/>
    <property type="evidence" value="ECO:0007669"/>
    <property type="project" value="InterPro"/>
</dbReference>
<reference evidence="5" key="1">
    <citation type="submission" date="2017-11" db="EMBL/GenBank/DDBJ databases">
        <title>The sensing device of the deep-sea amphipod.</title>
        <authorList>
            <person name="Kobayashi H."/>
            <person name="Nagahama T."/>
            <person name="Arai W."/>
            <person name="Sasagawa Y."/>
            <person name="Umeda M."/>
            <person name="Hayashi T."/>
            <person name="Nikaido I."/>
            <person name="Watanabe H."/>
            <person name="Oguri K."/>
            <person name="Kitazato H."/>
            <person name="Fujioka K."/>
            <person name="Kido Y."/>
            <person name="Takami H."/>
        </authorList>
    </citation>
    <scope>NUCLEOTIDE SEQUENCE</scope>
    <source>
        <tissue evidence="5">Whole body</tissue>
    </source>
</reference>
<feature type="transmembrane region" description="Helical" evidence="2">
    <location>
        <begin position="571"/>
        <end position="593"/>
    </location>
</feature>
<feature type="compositionally biased region" description="Basic and acidic residues" evidence="1">
    <location>
        <begin position="46"/>
        <end position="56"/>
    </location>
</feature>
<keyword evidence="3" id="KW-0732">Signal</keyword>
<dbReference type="AlphaFoldDB" id="A0A2P2I5M2"/>
<keyword evidence="2" id="KW-0812">Transmembrane</keyword>
<feature type="compositionally biased region" description="Basic residues" evidence="1">
    <location>
        <begin position="715"/>
        <end position="725"/>
    </location>
</feature>
<dbReference type="GO" id="GO:0016255">
    <property type="term" value="P:attachment of GPI anchor to protein"/>
    <property type="evidence" value="ECO:0007669"/>
    <property type="project" value="InterPro"/>
</dbReference>
<sequence>MFLSKIFSIIIVILLSSSIDGKLSNKSRNKRAKHSSADSGTTATTFERRSYPHDATAEESSQFTEELLVRPLPSGHVYSHFEFTTTWSNPEIRSSVEKYNDFHLAHYDLFPRALGEVVEKYHVRELHLTLSQGLWRHHKWGYPVADAPPGATLWVWFNPAPKQQLDQTWRDLVNALSGLFCASLNFIDGTNTASPNLSYRPAGLAEEWYSRNSSFLRYAALARENVCTENLTPWKKLLPCDTKAGLSSILFPGPLYSANYHSLGVHLRPACQDVGTCHIPQLELLLSVSLVQQRLQDGRQDFTLRHLYSSPLFSSCPLAHRSMLYVDVTGNEDLKKFSLIPSPDSIVISGGGAGDDHSNLGSSMSSSHRAHAVYDLQRLLHTTRDAVNIAVRYSKPHVYGVVPTPPLLATRYIAGYGQEGGSIRVTLTNSGSQNVSVVYLELLPWYLRLYLHPTHRTNTGYLSQLVTARDRERGWVYESVIQVPGGSTVQLSLPFTRALLKWLEYPPDANHGFYLPAATLSVILPDATNVSCNSMDTRTLLEKLQVSAGPSFVRIHTETLLVSLPTPDFSMPYNVICLACTVVALAFGPIHNITTKRLTLKKIDTSKSFMSKLSSKLKRILRMKDKDAEEKSGTEEESSLDSGCRNVNEETKQSSSSSDEHHQNHSDNEHKVSSSSKENDESAAEDNSSNDARMEEDSPAPTGDSEETQAELPRLRKRTKIRKDR</sequence>
<feature type="region of interest" description="Disordered" evidence="1">
    <location>
        <begin position="624"/>
        <end position="725"/>
    </location>
</feature>
<feature type="compositionally biased region" description="Basic residues" evidence="1">
    <location>
        <begin position="25"/>
        <end position="34"/>
    </location>
</feature>
<name>A0A2P2I5M2_9CRUS</name>
<feature type="region of interest" description="Disordered" evidence="1">
    <location>
        <begin position="23"/>
        <end position="60"/>
    </location>
</feature>
<evidence type="ECO:0000256" key="1">
    <source>
        <dbReference type="SAM" id="MobiDB-lite"/>
    </source>
</evidence>
<organism evidence="4">
    <name type="scientific">Hirondellea gigas</name>
    <dbReference type="NCBI Taxonomy" id="1518452"/>
    <lineage>
        <taxon>Eukaryota</taxon>
        <taxon>Metazoa</taxon>
        <taxon>Ecdysozoa</taxon>
        <taxon>Arthropoda</taxon>
        <taxon>Crustacea</taxon>
        <taxon>Multicrustacea</taxon>
        <taxon>Malacostraca</taxon>
        <taxon>Eumalacostraca</taxon>
        <taxon>Peracarida</taxon>
        <taxon>Amphipoda</taxon>
        <taxon>Amphilochidea</taxon>
        <taxon>Lysianassida</taxon>
        <taxon>Lysianassidira</taxon>
        <taxon>Lysianassoidea</taxon>
        <taxon>Lysianassidae</taxon>
        <taxon>Hirondellea</taxon>
    </lineage>
</organism>
<feature type="signal peptide" evidence="3">
    <location>
        <begin position="1"/>
        <end position="21"/>
    </location>
</feature>
<feature type="compositionally biased region" description="Basic and acidic residues" evidence="1">
    <location>
        <begin position="624"/>
        <end position="634"/>
    </location>
</feature>
<evidence type="ECO:0000256" key="3">
    <source>
        <dbReference type="SAM" id="SignalP"/>
    </source>
</evidence>
<accession>A0A2P2I5M2</accession>